<sequence length="49" mass="5229">MVVVYKWGGIAFDDPALSKALTLPSSASASSVTFHDENGDDYQVPVDKV</sequence>
<feature type="region of interest" description="Disordered" evidence="1">
    <location>
        <begin position="28"/>
        <end position="49"/>
    </location>
</feature>
<protein>
    <submittedName>
        <fullName evidence="2">Uncharacterized protein</fullName>
    </submittedName>
</protein>
<dbReference type="EMBL" id="BARW01027252">
    <property type="protein sequence ID" value="GAJ14233.1"/>
    <property type="molecule type" value="Genomic_DNA"/>
</dbReference>
<evidence type="ECO:0000313" key="2">
    <source>
        <dbReference type="EMBL" id="GAJ14233.1"/>
    </source>
</evidence>
<gene>
    <name evidence="2" type="ORF">S12H4_44251</name>
</gene>
<comment type="caution">
    <text evidence="2">The sequence shown here is derived from an EMBL/GenBank/DDBJ whole genome shotgun (WGS) entry which is preliminary data.</text>
</comment>
<organism evidence="2">
    <name type="scientific">marine sediment metagenome</name>
    <dbReference type="NCBI Taxonomy" id="412755"/>
    <lineage>
        <taxon>unclassified sequences</taxon>
        <taxon>metagenomes</taxon>
        <taxon>ecological metagenomes</taxon>
    </lineage>
</organism>
<dbReference type="AlphaFoldDB" id="X1U9K8"/>
<feature type="non-terminal residue" evidence="2">
    <location>
        <position position="49"/>
    </location>
</feature>
<name>X1U9K8_9ZZZZ</name>
<reference evidence="2" key="1">
    <citation type="journal article" date="2014" name="Front. Microbiol.">
        <title>High frequency of phylogenetically diverse reductive dehalogenase-homologous genes in deep subseafloor sedimentary metagenomes.</title>
        <authorList>
            <person name="Kawai M."/>
            <person name="Futagami T."/>
            <person name="Toyoda A."/>
            <person name="Takaki Y."/>
            <person name="Nishi S."/>
            <person name="Hori S."/>
            <person name="Arai W."/>
            <person name="Tsubouchi T."/>
            <person name="Morono Y."/>
            <person name="Uchiyama I."/>
            <person name="Ito T."/>
            <person name="Fujiyama A."/>
            <person name="Inagaki F."/>
            <person name="Takami H."/>
        </authorList>
    </citation>
    <scope>NUCLEOTIDE SEQUENCE</scope>
    <source>
        <strain evidence="2">Expedition CK06-06</strain>
    </source>
</reference>
<accession>X1U9K8</accession>
<evidence type="ECO:0000256" key="1">
    <source>
        <dbReference type="SAM" id="MobiDB-lite"/>
    </source>
</evidence>
<proteinExistence type="predicted"/>